<dbReference type="InterPro" id="IPR000725">
    <property type="entry name" value="Olfact_rcpt"/>
</dbReference>
<feature type="transmembrane region" description="Helical" evidence="13">
    <location>
        <begin position="198"/>
        <end position="218"/>
    </location>
</feature>
<keyword evidence="2" id="KW-1003">Cell membrane</keyword>
<reference evidence="15" key="3">
    <citation type="submission" date="2025-09" db="UniProtKB">
        <authorList>
            <consortium name="Ensembl"/>
        </authorList>
    </citation>
    <scope>IDENTIFICATION</scope>
</reference>
<keyword evidence="16" id="KW-1185">Reference proteome</keyword>
<feature type="transmembrane region" description="Helical" evidence="13">
    <location>
        <begin position="270"/>
        <end position="288"/>
    </location>
</feature>
<reference evidence="15" key="2">
    <citation type="submission" date="2025-08" db="UniProtKB">
        <authorList>
            <consortium name="Ensembl"/>
        </authorList>
    </citation>
    <scope>IDENTIFICATION</scope>
</reference>
<sequence length="306" mass="33480">QHFQSGLNASPVVFELVGFYVPPGSGPLFFCVTLIAYLLTLLANGVVAGVILIDKSLHRPMFIMICHLVVCDLLGATAMLPRLMVHFLTGHKRIPYVVAIIQALYCGFILGCSPEAVMCLFSLRYVAVCEPLRYATIMTPARLHTCCSLAWLAAVLSIGVLFAFHADVQLCGNIIQHVYISNRGILDLACSPTPINNIYGHTSVFLIIALSYFRILNAGVKHNRTGINSKALRTCATHLVVYVVYEVATLVIIVSLRFPSLSPNVKKFCSILFIVVPPAVNPVIYGLVSKELRASIIKQLSTKAHK</sequence>
<evidence type="ECO:0000256" key="11">
    <source>
        <dbReference type="ARBA" id="ARBA00023180"/>
    </source>
</evidence>
<evidence type="ECO:0000259" key="14">
    <source>
        <dbReference type="PROSITE" id="PS50262"/>
    </source>
</evidence>
<proteinExistence type="predicted"/>
<dbReference type="FunFam" id="1.20.1070.10:FF:000024">
    <property type="entry name" value="Olfactory receptor"/>
    <property type="match status" value="1"/>
</dbReference>
<dbReference type="InterPro" id="IPR052921">
    <property type="entry name" value="GPCR1_Superfamily_Member"/>
</dbReference>
<dbReference type="GO" id="GO:0005549">
    <property type="term" value="F:odorant binding"/>
    <property type="evidence" value="ECO:0007669"/>
    <property type="project" value="TreeGrafter"/>
</dbReference>
<keyword evidence="7" id="KW-0297">G-protein coupled receptor</keyword>
<keyword evidence="9" id="KW-1015">Disulfide bond</keyword>
<evidence type="ECO:0000256" key="2">
    <source>
        <dbReference type="ARBA" id="ARBA00022475"/>
    </source>
</evidence>
<reference evidence="15 16" key="1">
    <citation type="journal article" date="2011" name="Genome Biol. Evol.">
        <title>Integration of the genetic map and genome assembly of fugu facilitates insights into distinct features of genome evolution in teleosts and mammals.</title>
        <authorList>
            <person name="Kai W."/>
            <person name="Kikuchi K."/>
            <person name="Tohari S."/>
            <person name="Chew A.K."/>
            <person name="Tay A."/>
            <person name="Fujiwara A."/>
            <person name="Hosoya S."/>
            <person name="Suetake H."/>
            <person name="Naruse K."/>
            <person name="Brenner S."/>
            <person name="Suzuki Y."/>
            <person name="Venkatesh B."/>
        </authorList>
    </citation>
    <scope>NUCLEOTIDE SEQUENCE [LARGE SCALE GENOMIC DNA]</scope>
</reference>
<evidence type="ECO:0000256" key="12">
    <source>
        <dbReference type="ARBA" id="ARBA00023224"/>
    </source>
</evidence>
<evidence type="ECO:0000256" key="1">
    <source>
        <dbReference type="ARBA" id="ARBA00004651"/>
    </source>
</evidence>
<protein>
    <submittedName>
        <fullName evidence="15">Olfactory receptor 10G6-like</fullName>
    </submittedName>
</protein>
<evidence type="ECO:0000256" key="6">
    <source>
        <dbReference type="ARBA" id="ARBA00022989"/>
    </source>
</evidence>
<dbReference type="AlphaFoldDB" id="H2RYG7"/>
<dbReference type="InterPro" id="IPR017452">
    <property type="entry name" value="GPCR_Rhodpsn_7TM"/>
</dbReference>
<name>H2RYG7_TAKRU</name>
<comment type="subcellular location">
    <subcellularLocation>
        <location evidence="1">Cell membrane</location>
        <topology evidence="1">Multi-pass membrane protein</topology>
    </subcellularLocation>
</comment>
<evidence type="ECO:0000313" key="16">
    <source>
        <dbReference type="Proteomes" id="UP000005226"/>
    </source>
</evidence>
<dbReference type="PRINTS" id="PR00245">
    <property type="entry name" value="OLFACTORYR"/>
</dbReference>
<feature type="transmembrane region" description="Helical" evidence="13">
    <location>
        <begin position="65"/>
        <end position="84"/>
    </location>
</feature>
<feature type="transmembrane region" description="Helical" evidence="13">
    <location>
        <begin position="143"/>
        <end position="164"/>
    </location>
</feature>
<dbReference type="SUPFAM" id="SSF81321">
    <property type="entry name" value="Family A G protein-coupled receptor-like"/>
    <property type="match status" value="1"/>
</dbReference>
<feature type="transmembrane region" description="Helical" evidence="13">
    <location>
        <begin position="96"/>
        <end position="123"/>
    </location>
</feature>
<keyword evidence="12" id="KW-0807">Transducer</keyword>
<evidence type="ECO:0000256" key="9">
    <source>
        <dbReference type="ARBA" id="ARBA00023157"/>
    </source>
</evidence>
<feature type="transmembrane region" description="Helical" evidence="13">
    <location>
        <begin position="27"/>
        <end position="53"/>
    </location>
</feature>
<evidence type="ECO:0000256" key="8">
    <source>
        <dbReference type="ARBA" id="ARBA00023136"/>
    </source>
</evidence>
<evidence type="ECO:0000256" key="5">
    <source>
        <dbReference type="ARBA" id="ARBA00022725"/>
    </source>
</evidence>
<gene>
    <name evidence="15" type="primary">LOC101079411</name>
</gene>
<dbReference type="GO" id="GO:0005886">
    <property type="term" value="C:plasma membrane"/>
    <property type="evidence" value="ECO:0007669"/>
    <property type="project" value="UniProtKB-SubCell"/>
</dbReference>
<keyword evidence="3" id="KW-0716">Sensory transduction</keyword>
<dbReference type="Pfam" id="PF13853">
    <property type="entry name" value="7tm_4"/>
    <property type="match status" value="1"/>
</dbReference>
<evidence type="ECO:0000256" key="4">
    <source>
        <dbReference type="ARBA" id="ARBA00022692"/>
    </source>
</evidence>
<keyword evidence="10" id="KW-0675">Receptor</keyword>
<evidence type="ECO:0000256" key="7">
    <source>
        <dbReference type="ARBA" id="ARBA00023040"/>
    </source>
</evidence>
<organism evidence="15 16">
    <name type="scientific">Takifugu rubripes</name>
    <name type="common">Japanese pufferfish</name>
    <name type="synonym">Fugu rubripes</name>
    <dbReference type="NCBI Taxonomy" id="31033"/>
    <lineage>
        <taxon>Eukaryota</taxon>
        <taxon>Metazoa</taxon>
        <taxon>Chordata</taxon>
        <taxon>Craniata</taxon>
        <taxon>Vertebrata</taxon>
        <taxon>Euteleostomi</taxon>
        <taxon>Actinopterygii</taxon>
        <taxon>Neopterygii</taxon>
        <taxon>Teleostei</taxon>
        <taxon>Neoteleostei</taxon>
        <taxon>Acanthomorphata</taxon>
        <taxon>Eupercaria</taxon>
        <taxon>Tetraodontiformes</taxon>
        <taxon>Tetradontoidea</taxon>
        <taxon>Tetraodontidae</taxon>
        <taxon>Takifugu</taxon>
    </lineage>
</organism>
<evidence type="ECO:0000313" key="15">
    <source>
        <dbReference type="Ensembl" id="ENSTRUP00000005188.3"/>
    </source>
</evidence>
<dbReference type="PROSITE" id="PS50262">
    <property type="entry name" value="G_PROTEIN_RECEP_F1_2"/>
    <property type="match status" value="1"/>
</dbReference>
<keyword evidence="6 13" id="KW-1133">Transmembrane helix</keyword>
<feature type="domain" description="G-protein coupled receptors family 1 profile" evidence="14">
    <location>
        <begin position="43"/>
        <end position="285"/>
    </location>
</feature>
<evidence type="ECO:0000256" key="10">
    <source>
        <dbReference type="ARBA" id="ARBA00023170"/>
    </source>
</evidence>
<dbReference type="Proteomes" id="UP000005226">
    <property type="component" value="Chromosome 15"/>
</dbReference>
<accession>H2RYG7</accession>
<keyword evidence="8 13" id="KW-0472">Membrane</keyword>
<evidence type="ECO:0000256" key="3">
    <source>
        <dbReference type="ARBA" id="ARBA00022606"/>
    </source>
</evidence>
<evidence type="ECO:0000256" key="13">
    <source>
        <dbReference type="SAM" id="Phobius"/>
    </source>
</evidence>
<dbReference type="GO" id="GO:0004930">
    <property type="term" value="F:G protein-coupled receptor activity"/>
    <property type="evidence" value="ECO:0007669"/>
    <property type="project" value="UniProtKB-KW"/>
</dbReference>
<dbReference type="GeneTree" id="ENSGT00940000162761"/>
<keyword evidence="4 13" id="KW-0812">Transmembrane</keyword>
<feature type="transmembrane region" description="Helical" evidence="13">
    <location>
        <begin position="239"/>
        <end position="258"/>
    </location>
</feature>
<dbReference type="PANTHER" id="PTHR26451">
    <property type="entry name" value="G_PROTEIN_RECEP_F1_2 DOMAIN-CONTAINING PROTEIN"/>
    <property type="match status" value="1"/>
</dbReference>
<keyword evidence="11" id="KW-0325">Glycoprotein</keyword>
<dbReference type="Gene3D" id="1.20.1070.10">
    <property type="entry name" value="Rhodopsin 7-helix transmembrane proteins"/>
    <property type="match status" value="1"/>
</dbReference>
<dbReference type="GO" id="GO:0004984">
    <property type="term" value="F:olfactory receptor activity"/>
    <property type="evidence" value="ECO:0007669"/>
    <property type="project" value="InterPro"/>
</dbReference>
<dbReference type="Ensembl" id="ENSTRUT00000005219.3">
    <property type="protein sequence ID" value="ENSTRUP00000005188.3"/>
    <property type="gene ID" value="ENSTRUG00000002259.3"/>
</dbReference>
<dbReference type="PANTHER" id="PTHR26451:SF889">
    <property type="entry name" value="OLFACTORY RECEPTOR 2A12-LIKE"/>
    <property type="match status" value="1"/>
</dbReference>
<keyword evidence="5" id="KW-0552">Olfaction</keyword>